<dbReference type="InterPro" id="IPR013011">
    <property type="entry name" value="PTS_EIIB_2"/>
</dbReference>
<evidence type="ECO:0000313" key="3">
    <source>
        <dbReference type="EMBL" id="MBC3888485.1"/>
    </source>
</evidence>
<feature type="domain" description="PTS EIIB type-2" evidence="2">
    <location>
        <begin position="1"/>
        <end position="94"/>
    </location>
</feature>
<dbReference type="OrthoDB" id="6505030at2"/>
<dbReference type="Gene3D" id="3.40.50.2300">
    <property type="match status" value="1"/>
</dbReference>
<evidence type="ECO:0000256" key="1">
    <source>
        <dbReference type="ARBA" id="ARBA00022679"/>
    </source>
</evidence>
<reference evidence="3" key="1">
    <citation type="submission" date="2019-10" db="EMBL/GenBank/DDBJ databases">
        <authorList>
            <person name="Ross D.E."/>
            <person name="Gulliver D."/>
        </authorList>
    </citation>
    <scope>NUCLEOTIDE SEQUENCE</scope>
    <source>
        <strain evidence="3">DER-2019</strain>
    </source>
</reference>
<dbReference type="EMBL" id="WJBD01000009">
    <property type="protein sequence ID" value="MBC3888485.1"/>
    <property type="molecule type" value="Genomic_DNA"/>
</dbReference>
<dbReference type="GO" id="GO:0009401">
    <property type="term" value="P:phosphoenolpyruvate-dependent sugar phosphotransferase system"/>
    <property type="evidence" value="ECO:0007669"/>
    <property type="project" value="InterPro"/>
</dbReference>
<dbReference type="Proteomes" id="UP000616595">
    <property type="component" value="Unassembled WGS sequence"/>
</dbReference>
<accession>A0A923KWI6</accession>
<dbReference type="AlphaFoldDB" id="A0A923KWI6"/>
<dbReference type="SUPFAM" id="SSF52794">
    <property type="entry name" value="PTS system IIB component-like"/>
    <property type="match status" value="1"/>
</dbReference>
<dbReference type="RefSeq" id="WP_148567968.1">
    <property type="nucleotide sequence ID" value="NZ_RXYA01000013.1"/>
</dbReference>
<dbReference type="Pfam" id="PF02302">
    <property type="entry name" value="PTS_IIB"/>
    <property type="match status" value="1"/>
</dbReference>
<dbReference type="InterPro" id="IPR003501">
    <property type="entry name" value="PTS_EIIB_2/3"/>
</dbReference>
<name>A0A923KWI6_9FIRM</name>
<comment type="caution">
    <text evidence="3">The sequence shown here is derived from an EMBL/GenBank/DDBJ whole genome shotgun (WGS) entry which is preliminary data.</text>
</comment>
<keyword evidence="1" id="KW-0808">Transferase</keyword>
<evidence type="ECO:0000313" key="4">
    <source>
        <dbReference type="Proteomes" id="UP000616595"/>
    </source>
</evidence>
<proteinExistence type="predicted"/>
<dbReference type="GO" id="GO:0008982">
    <property type="term" value="F:protein-N(PI)-phosphohistidine-sugar phosphotransferase activity"/>
    <property type="evidence" value="ECO:0007669"/>
    <property type="project" value="InterPro"/>
</dbReference>
<protein>
    <submittedName>
        <fullName evidence="3">PTS galactitol transporter subunit IIB</fullName>
    </submittedName>
</protein>
<dbReference type="CDD" id="cd05566">
    <property type="entry name" value="PTS_IIB_galactitol"/>
    <property type="match status" value="1"/>
</dbReference>
<gene>
    <name evidence="3" type="ORF">GH810_09210</name>
</gene>
<sequence length="94" mass="10215">MKLVLVACGTALATSTVVARKIEQIAQENGIECKTVQARAVDTFSKYQELHPDAIVCTCQLEGEIDAPIINGRAFLTGINLQSTIDQLIEILKK</sequence>
<keyword evidence="4" id="KW-1185">Reference proteome</keyword>
<dbReference type="InterPro" id="IPR036095">
    <property type="entry name" value="PTS_EIIB-like_sf"/>
</dbReference>
<dbReference type="PROSITE" id="PS51099">
    <property type="entry name" value="PTS_EIIB_TYPE_2"/>
    <property type="match status" value="1"/>
</dbReference>
<organism evidence="3 4">
    <name type="scientific">Acetobacterium paludosum</name>
    <dbReference type="NCBI Taxonomy" id="52693"/>
    <lineage>
        <taxon>Bacteria</taxon>
        <taxon>Bacillati</taxon>
        <taxon>Bacillota</taxon>
        <taxon>Clostridia</taxon>
        <taxon>Eubacteriales</taxon>
        <taxon>Eubacteriaceae</taxon>
        <taxon>Acetobacterium</taxon>
    </lineage>
</organism>
<evidence type="ECO:0000259" key="2">
    <source>
        <dbReference type="PROSITE" id="PS51099"/>
    </source>
</evidence>
<reference evidence="3" key="2">
    <citation type="submission" date="2020-10" db="EMBL/GenBank/DDBJ databases">
        <title>Comparative genomics of the Acetobacterium genus.</title>
        <authorList>
            <person name="Marshall C."/>
            <person name="May H."/>
            <person name="Norman S."/>
        </authorList>
    </citation>
    <scope>NUCLEOTIDE SEQUENCE</scope>
    <source>
        <strain evidence="3">DER-2019</strain>
    </source>
</reference>